<dbReference type="STRING" id="1005928.SAMN04487859_10215"/>
<dbReference type="PANTHER" id="PTHR18968">
    <property type="entry name" value="THIAMINE PYROPHOSPHATE ENZYMES"/>
    <property type="match status" value="1"/>
</dbReference>
<protein>
    <submittedName>
        <fullName evidence="8">Acetolactate synthase-1/2/3 large subunit</fullName>
    </submittedName>
</protein>
<dbReference type="Proteomes" id="UP000198599">
    <property type="component" value="Unassembled WGS sequence"/>
</dbReference>
<reference evidence="9" key="1">
    <citation type="submission" date="2016-10" db="EMBL/GenBank/DDBJ databases">
        <authorList>
            <person name="Varghese N."/>
            <person name="Submissions S."/>
        </authorList>
    </citation>
    <scope>NUCLEOTIDE SEQUENCE [LARGE SCALE GENOMIC DNA]</scope>
    <source>
        <strain evidence="9">DSM 28463</strain>
    </source>
</reference>
<evidence type="ECO:0000256" key="1">
    <source>
        <dbReference type="ARBA" id="ARBA00007812"/>
    </source>
</evidence>
<dbReference type="GO" id="GO:0000287">
    <property type="term" value="F:magnesium ion binding"/>
    <property type="evidence" value="ECO:0007669"/>
    <property type="project" value="InterPro"/>
</dbReference>
<evidence type="ECO:0000256" key="2">
    <source>
        <dbReference type="ARBA" id="ARBA00022679"/>
    </source>
</evidence>
<dbReference type="GO" id="GO:0050660">
    <property type="term" value="F:flavin adenine dinucleotide binding"/>
    <property type="evidence" value="ECO:0007669"/>
    <property type="project" value="TreeGrafter"/>
</dbReference>
<dbReference type="RefSeq" id="WP_092833675.1">
    <property type="nucleotide sequence ID" value="NZ_FOVP01000002.1"/>
</dbReference>
<dbReference type="InterPro" id="IPR011766">
    <property type="entry name" value="TPP_enzyme_TPP-bd"/>
</dbReference>
<dbReference type="InterPro" id="IPR029035">
    <property type="entry name" value="DHS-like_NAD/FAD-binding_dom"/>
</dbReference>
<evidence type="ECO:0000259" key="6">
    <source>
        <dbReference type="Pfam" id="PF02775"/>
    </source>
</evidence>
<dbReference type="AlphaFoldDB" id="A0A1I4YRF1"/>
<dbReference type="OrthoDB" id="4494979at2"/>
<dbReference type="InterPro" id="IPR000399">
    <property type="entry name" value="TPP-bd_CS"/>
</dbReference>
<dbReference type="GO" id="GO:0030976">
    <property type="term" value="F:thiamine pyrophosphate binding"/>
    <property type="evidence" value="ECO:0007669"/>
    <property type="project" value="InterPro"/>
</dbReference>
<dbReference type="PANTHER" id="PTHR18968:SF129">
    <property type="entry name" value="ACETOLACTATE SYNTHASE"/>
    <property type="match status" value="1"/>
</dbReference>
<dbReference type="Pfam" id="PF02775">
    <property type="entry name" value="TPP_enzyme_C"/>
    <property type="match status" value="1"/>
</dbReference>
<sequence>MTHANQTADRAADYLARRLYEAGCRHAFGMPGGEVLTVMDALSRAGIECVLARHENAAAFMAEGVWHRTGAPGILIATLGPGVLNGVNAIANAHQDRVPLIVLSGCVDADEALTYTHQILDHEAVLRPITKATFRLTAQGADIIADKAMGIALEGRPGPVHIDVPISVADTRVTLPILRRRPMAEVMVPAPGEALTRARGWLADAERPVMIVGLDAMNEGAGPDIATLAERYGIPVITTYKAKGLIEETHAMAMGGAGLSPLADGIMVPLVERADLILCVGYDPIEMRPGWREIWDPAKVNVIDIAAEPNHQYMHQATMNIVGDCGASLRALCEGVAPRATWPGGEPAAVRAALAHAFPHDDEWGAAGVIAEARATLPPETIATCDSGAHRILLSQMWTSYAPQALLQSTALCTMGCAVPLAMGAKIAEPDRPVVSFSGDAGFLMVAGELSTVAELKLPVIFVVFVDASLSLIEKKQRERQMVNLAVDFGHHDFAAIGRAFGGNGVRVTSRAELRAALEQAQTADTFTVIAAEIDRGSYDGRI</sequence>
<evidence type="ECO:0000256" key="3">
    <source>
        <dbReference type="ARBA" id="ARBA00023052"/>
    </source>
</evidence>
<comment type="similarity">
    <text evidence="1 4">Belongs to the TPP enzyme family.</text>
</comment>
<evidence type="ECO:0000259" key="7">
    <source>
        <dbReference type="Pfam" id="PF02776"/>
    </source>
</evidence>
<feature type="domain" description="Thiamine pyrophosphate enzyme N-terminal TPP-binding" evidence="7">
    <location>
        <begin position="10"/>
        <end position="124"/>
    </location>
</feature>
<dbReference type="GO" id="GO:0005948">
    <property type="term" value="C:acetolactate synthase complex"/>
    <property type="evidence" value="ECO:0007669"/>
    <property type="project" value="TreeGrafter"/>
</dbReference>
<dbReference type="Pfam" id="PF00205">
    <property type="entry name" value="TPP_enzyme_M"/>
    <property type="match status" value="1"/>
</dbReference>
<feature type="domain" description="Thiamine pyrophosphate enzyme TPP-binding" evidence="6">
    <location>
        <begin position="386"/>
        <end position="531"/>
    </location>
</feature>
<dbReference type="InterPro" id="IPR012001">
    <property type="entry name" value="Thiamin_PyroP_enz_TPP-bd_dom"/>
</dbReference>
<organism evidence="8 9">
    <name type="scientific">Roseovarius lutimaris</name>
    <dbReference type="NCBI Taxonomy" id="1005928"/>
    <lineage>
        <taxon>Bacteria</taxon>
        <taxon>Pseudomonadati</taxon>
        <taxon>Pseudomonadota</taxon>
        <taxon>Alphaproteobacteria</taxon>
        <taxon>Rhodobacterales</taxon>
        <taxon>Roseobacteraceae</taxon>
        <taxon>Roseovarius</taxon>
    </lineage>
</organism>
<gene>
    <name evidence="8" type="ORF">SAMN04487859_10215</name>
</gene>
<evidence type="ECO:0000259" key="5">
    <source>
        <dbReference type="Pfam" id="PF00205"/>
    </source>
</evidence>
<dbReference type="GO" id="GO:0009099">
    <property type="term" value="P:L-valine biosynthetic process"/>
    <property type="evidence" value="ECO:0007669"/>
    <property type="project" value="TreeGrafter"/>
</dbReference>
<evidence type="ECO:0000256" key="4">
    <source>
        <dbReference type="RuleBase" id="RU362132"/>
    </source>
</evidence>
<dbReference type="SUPFAM" id="SSF52467">
    <property type="entry name" value="DHS-like NAD/FAD-binding domain"/>
    <property type="match status" value="1"/>
</dbReference>
<feature type="domain" description="Thiamine pyrophosphate enzyme central" evidence="5">
    <location>
        <begin position="196"/>
        <end position="332"/>
    </location>
</feature>
<dbReference type="Gene3D" id="3.40.50.970">
    <property type="match status" value="2"/>
</dbReference>
<dbReference type="EMBL" id="FOVP01000002">
    <property type="protein sequence ID" value="SFN40628.1"/>
    <property type="molecule type" value="Genomic_DNA"/>
</dbReference>
<dbReference type="CDD" id="cd07035">
    <property type="entry name" value="TPP_PYR_POX_like"/>
    <property type="match status" value="1"/>
</dbReference>
<dbReference type="InterPro" id="IPR045229">
    <property type="entry name" value="TPP_enz"/>
</dbReference>
<dbReference type="FunFam" id="3.40.50.970:FF:000007">
    <property type="entry name" value="Acetolactate synthase"/>
    <property type="match status" value="1"/>
</dbReference>
<dbReference type="Gene3D" id="3.40.50.1220">
    <property type="entry name" value="TPP-binding domain"/>
    <property type="match status" value="1"/>
</dbReference>
<evidence type="ECO:0000313" key="8">
    <source>
        <dbReference type="EMBL" id="SFN40628.1"/>
    </source>
</evidence>
<accession>A0A1I4YRF1</accession>
<dbReference type="SUPFAM" id="SSF52518">
    <property type="entry name" value="Thiamin diphosphate-binding fold (THDP-binding)"/>
    <property type="match status" value="2"/>
</dbReference>
<dbReference type="GO" id="GO:0009097">
    <property type="term" value="P:isoleucine biosynthetic process"/>
    <property type="evidence" value="ECO:0007669"/>
    <property type="project" value="TreeGrafter"/>
</dbReference>
<proteinExistence type="inferred from homology"/>
<evidence type="ECO:0000313" key="9">
    <source>
        <dbReference type="Proteomes" id="UP000198599"/>
    </source>
</evidence>
<name>A0A1I4YRF1_9RHOB</name>
<keyword evidence="3 4" id="KW-0786">Thiamine pyrophosphate</keyword>
<dbReference type="Pfam" id="PF02776">
    <property type="entry name" value="TPP_enzyme_N"/>
    <property type="match status" value="1"/>
</dbReference>
<dbReference type="InterPro" id="IPR012000">
    <property type="entry name" value="Thiamin_PyroP_enz_cen_dom"/>
</dbReference>
<keyword evidence="2" id="KW-0808">Transferase</keyword>
<dbReference type="GO" id="GO:0003984">
    <property type="term" value="F:acetolactate synthase activity"/>
    <property type="evidence" value="ECO:0007669"/>
    <property type="project" value="TreeGrafter"/>
</dbReference>
<keyword evidence="9" id="KW-1185">Reference proteome</keyword>
<dbReference type="InterPro" id="IPR029061">
    <property type="entry name" value="THDP-binding"/>
</dbReference>
<dbReference type="PROSITE" id="PS00187">
    <property type="entry name" value="TPP_ENZYMES"/>
    <property type="match status" value="1"/>
</dbReference>